<dbReference type="Proteomes" id="UP001642464">
    <property type="component" value="Unassembled WGS sequence"/>
</dbReference>
<dbReference type="InterPro" id="IPR036457">
    <property type="entry name" value="PPM-type-like_dom_sf"/>
</dbReference>
<dbReference type="EMBL" id="CAXAMM010013888">
    <property type="protein sequence ID" value="CAK9032434.1"/>
    <property type="molecule type" value="Genomic_DNA"/>
</dbReference>
<dbReference type="Gene3D" id="2.60.120.1140">
    <property type="entry name" value="Protein of unknown function DUF192"/>
    <property type="match status" value="1"/>
</dbReference>
<feature type="non-terminal residue" evidence="3">
    <location>
        <position position="526"/>
    </location>
</feature>
<protein>
    <submittedName>
        <fullName evidence="3">Phosphoserine phosphatase RsbU (Sigma factor SigB regulation protein RsbU)</fullName>
    </submittedName>
</protein>
<accession>A0ABP0L1D4</accession>
<dbReference type="Gene3D" id="3.60.40.10">
    <property type="entry name" value="PPM-type phosphatase domain"/>
    <property type="match status" value="1"/>
</dbReference>
<dbReference type="InterPro" id="IPR038695">
    <property type="entry name" value="Saro_0823-like_sf"/>
</dbReference>
<keyword evidence="4" id="KW-1185">Reference proteome</keyword>
<keyword evidence="1" id="KW-0378">Hydrolase</keyword>
<evidence type="ECO:0000259" key="2">
    <source>
        <dbReference type="SMART" id="SM00331"/>
    </source>
</evidence>
<dbReference type="Pfam" id="PF07228">
    <property type="entry name" value="SpoIIE"/>
    <property type="match status" value="1"/>
</dbReference>
<sequence>MATMLIGACVPTEAVSNDVETIEINGQTFFLEIAADDATRLKGLGGREMIEPDGGMIFVFPRPRKLEFVMRDCLVPIDIAFLDQFGTVVATHEMPVEPQLQGESRQAYEQRLSRYSSNAAAQFALEFQAGKLRELGLERGDKVELDFARLQRALWASVRSAWGSNAPDAEFVDVGDLADAIIAQSESGLSDAPAVLVLLDEDTPKPTIVAFAHLLHDVSAFGFVLMPSIPDDMRDQISRGGLLGADSDLPPQTIATALRGLFGRQDSIVEMQRELRILSGAQGGVRQEMDRMHEELNLAAAIQQELLPVELPEAEGLECGVMYRPATYVSGDIYDVTRIDEDRLWFFVADAVGHGVPAALLTMVISRSLRSGAATRSPAEAMTALNADLVRTQRGRSRFATAVCGTFNLRTHEVTLCTAGHPPALVLGGDEGRSYDSGGALLGVFEGEPYEQLTFKLRAGETLLLYSDGFETAFPDADEASKGSAAGKLDVQAYLTEFANLPWVGSRDDADTDGAIRRLAERVDCQ</sequence>
<dbReference type="InterPro" id="IPR052016">
    <property type="entry name" value="Bact_Sigma-Reg"/>
</dbReference>
<gene>
    <name evidence="3" type="ORF">SCF082_LOCUS20068</name>
</gene>
<feature type="domain" description="PPM-type phosphatase" evidence="2">
    <location>
        <begin position="314"/>
        <end position="507"/>
    </location>
</feature>
<evidence type="ECO:0000313" key="4">
    <source>
        <dbReference type="Proteomes" id="UP001642464"/>
    </source>
</evidence>
<evidence type="ECO:0000313" key="3">
    <source>
        <dbReference type="EMBL" id="CAK9032434.1"/>
    </source>
</evidence>
<proteinExistence type="predicted"/>
<name>A0ABP0L1D4_9DINO</name>
<organism evidence="3 4">
    <name type="scientific">Durusdinium trenchii</name>
    <dbReference type="NCBI Taxonomy" id="1381693"/>
    <lineage>
        <taxon>Eukaryota</taxon>
        <taxon>Sar</taxon>
        <taxon>Alveolata</taxon>
        <taxon>Dinophyceae</taxon>
        <taxon>Suessiales</taxon>
        <taxon>Symbiodiniaceae</taxon>
        <taxon>Durusdinium</taxon>
    </lineage>
</organism>
<comment type="caution">
    <text evidence="3">The sequence shown here is derived from an EMBL/GenBank/DDBJ whole genome shotgun (WGS) entry which is preliminary data.</text>
</comment>
<dbReference type="Pfam" id="PF02643">
    <property type="entry name" value="DUF192"/>
    <property type="match status" value="1"/>
</dbReference>
<dbReference type="InterPro" id="IPR003795">
    <property type="entry name" value="DUF192"/>
</dbReference>
<dbReference type="PANTHER" id="PTHR43156">
    <property type="entry name" value="STAGE II SPORULATION PROTEIN E-RELATED"/>
    <property type="match status" value="1"/>
</dbReference>
<dbReference type="InterPro" id="IPR001932">
    <property type="entry name" value="PPM-type_phosphatase-like_dom"/>
</dbReference>
<dbReference type="PANTHER" id="PTHR43156:SF2">
    <property type="entry name" value="STAGE II SPORULATION PROTEIN E"/>
    <property type="match status" value="1"/>
</dbReference>
<dbReference type="SMART" id="SM00331">
    <property type="entry name" value="PP2C_SIG"/>
    <property type="match status" value="1"/>
</dbReference>
<reference evidence="3 4" key="1">
    <citation type="submission" date="2024-02" db="EMBL/GenBank/DDBJ databases">
        <authorList>
            <person name="Chen Y."/>
            <person name="Shah S."/>
            <person name="Dougan E. K."/>
            <person name="Thang M."/>
            <person name="Chan C."/>
        </authorList>
    </citation>
    <scope>NUCLEOTIDE SEQUENCE [LARGE SCALE GENOMIC DNA]</scope>
</reference>
<evidence type="ECO:0000256" key="1">
    <source>
        <dbReference type="ARBA" id="ARBA00022801"/>
    </source>
</evidence>
<dbReference type="SUPFAM" id="SSF81606">
    <property type="entry name" value="PP2C-like"/>
    <property type="match status" value="1"/>
</dbReference>